<name>A0A9D4CHB3_DREPO</name>
<dbReference type="AlphaFoldDB" id="A0A9D4CHB3"/>
<sequence>MGILWLTTSKAFRVSSVIRFSCFFLDLSSSWHSDTRNADLMEEVPRVNLDCRRDWVFMKTDLCLALRICSTTLNRMDVTVIPL</sequence>
<proteinExistence type="predicted"/>
<protein>
    <submittedName>
        <fullName evidence="1">Uncharacterized protein</fullName>
    </submittedName>
</protein>
<comment type="caution">
    <text evidence="1">The sequence shown here is derived from an EMBL/GenBank/DDBJ whole genome shotgun (WGS) entry which is preliminary data.</text>
</comment>
<dbReference type="EMBL" id="JAIWYP010000012">
    <property type="protein sequence ID" value="KAH3725280.1"/>
    <property type="molecule type" value="Genomic_DNA"/>
</dbReference>
<keyword evidence="2" id="KW-1185">Reference proteome</keyword>
<evidence type="ECO:0000313" key="1">
    <source>
        <dbReference type="EMBL" id="KAH3725280.1"/>
    </source>
</evidence>
<gene>
    <name evidence="1" type="ORF">DPMN_051114</name>
</gene>
<dbReference type="Proteomes" id="UP000828390">
    <property type="component" value="Unassembled WGS sequence"/>
</dbReference>
<reference evidence="1" key="1">
    <citation type="journal article" date="2019" name="bioRxiv">
        <title>The Genome of the Zebra Mussel, Dreissena polymorpha: A Resource for Invasive Species Research.</title>
        <authorList>
            <person name="McCartney M.A."/>
            <person name="Auch B."/>
            <person name="Kono T."/>
            <person name="Mallez S."/>
            <person name="Zhang Y."/>
            <person name="Obille A."/>
            <person name="Becker A."/>
            <person name="Abrahante J.E."/>
            <person name="Garbe J."/>
            <person name="Badalamenti J.P."/>
            <person name="Herman A."/>
            <person name="Mangelson H."/>
            <person name="Liachko I."/>
            <person name="Sullivan S."/>
            <person name="Sone E.D."/>
            <person name="Koren S."/>
            <person name="Silverstein K.A.T."/>
            <person name="Beckman K.B."/>
            <person name="Gohl D.M."/>
        </authorList>
    </citation>
    <scope>NUCLEOTIDE SEQUENCE</scope>
    <source>
        <strain evidence="1">Duluth1</strain>
        <tissue evidence="1">Whole animal</tissue>
    </source>
</reference>
<evidence type="ECO:0000313" key="2">
    <source>
        <dbReference type="Proteomes" id="UP000828390"/>
    </source>
</evidence>
<reference evidence="1" key="2">
    <citation type="submission" date="2020-11" db="EMBL/GenBank/DDBJ databases">
        <authorList>
            <person name="McCartney M.A."/>
            <person name="Auch B."/>
            <person name="Kono T."/>
            <person name="Mallez S."/>
            <person name="Becker A."/>
            <person name="Gohl D.M."/>
            <person name="Silverstein K.A.T."/>
            <person name="Koren S."/>
            <person name="Bechman K.B."/>
            <person name="Herman A."/>
            <person name="Abrahante J.E."/>
            <person name="Garbe J."/>
        </authorList>
    </citation>
    <scope>NUCLEOTIDE SEQUENCE</scope>
    <source>
        <strain evidence="1">Duluth1</strain>
        <tissue evidence="1">Whole animal</tissue>
    </source>
</reference>
<organism evidence="1 2">
    <name type="scientific">Dreissena polymorpha</name>
    <name type="common">Zebra mussel</name>
    <name type="synonym">Mytilus polymorpha</name>
    <dbReference type="NCBI Taxonomy" id="45954"/>
    <lineage>
        <taxon>Eukaryota</taxon>
        <taxon>Metazoa</taxon>
        <taxon>Spiralia</taxon>
        <taxon>Lophotrochozoa</taxon>
        <taxon>Mollusca</taxon>
        <taxon>Bivalvia</taxon>
        <taxon>Autobranchia</taxon>
        <taxon>Heteroconchia</taxon>
        <taxon>Euheterodonta</taxon>
        <taxon>Imparidentia</taxon>
        <taxon>Neoheterodontei</taxon>
        <taxon>Myida</taxon>
        <taxon>Dreissenoidea</taxon>
        <taxon>Dreissenidae</taxon>
        <taxon>Dreissena</taxon>
    </lineage>
</organism>
<accession>A0A9D4CHB3</accession>